<dbReference type="EMBL" id="CP072648">
    <property type="protein sequence ID" value="QUW03461.1"/>
    <property type="molecule type" value="Genomic_DNA"/>
</dbReference>
<dbReference type="Gene3D" id="3.30.9.10">
    <property type="entry name" value="D-Amino Acid Oxidase, subunit A, domain 2"/>
    <property type="match status" value="1"/>
</dbReference>
<dbReference type="PANTHER" id="PTHR13847:SF281">
    <property type="entry name" value="FAD DEPENDENT OXIDOREDUCTASE DOMAIN-CONTAINING PROTEIN"/>
    <property type="match status" value="1"/>
</dbReference>
<evidence type="ECO:0000313" key="2">
    <source>
        <dbReference type="EMBL" id="QUW03461.1"/>
    </source>
</evidence>
<organism evidence="2 3">
    <name type="scientific">Chloracidobacterium validum</name>
    <dbReference type="NCBI Taxonomy" id="2821543"/>
    <lineage>
        <taxon>Bacteria</taxon>
        <taxon>Pseudomonadati</taxon>
        <taxon>Acidobacteriota</taxon>
        <taxon>Terriglobia</taxon>
        <taxon>Terriglobales</taxon>
        <taxon>Acidobacteriaceae</taxon>
        <taxon>Chloracidobacterium</taxon>
    </lineage>
</organism>
<gene>
    <name evidence="2" type="ORF">J8C06_03205</name>
</gene>
<dbReference type="Pfam" id="PF01266">
    <property type="entry name" value="DAO"/>
    <property type="match status" value="1"/>
</dbReference>
<name>A0ABX8B955_9BACT</name>
<reference evidence="2 3" key="1">
    <citation type="submission" date="2021-03" db="EMBL/GenBank/DDBJ databases">
        <title>Genomic and phenotypic characterization of Chloracidobacterium isolates provides evidence for multiple species.</title>
        <authorList>
            <person name="Saini M.K."/>
            <person name="Costas A.M.G."/>
            <person name="Tank M."/>
            <person name="Bryant D.A."/>
        </authorList>
    </citation>
    <scope>NUCLEOTIDE SEQUENCE [LARGE SCALE GENOMIC DNA]</scope>
    <source>
        <strain evidence="2 3">BV2-C</strain>
    </source>
</reference>
<dbReference type="RefSeq" id="WP_211429352.1">
    <property type="nucleotide sequence ID" value="NZ_CP072648.1"/>
</dbReference>
<keyword evidence="3" id="KW-1185">Reference proteome</keyword>
<dbReference type="PANTHER" id="PTHR13847">
    <property type="entry name" value="SARCOSINE DEHYDROGENASE-RELATED"/>
    <property type="match status" value="1"/>
</dbReference>
<accession>A0ABX8B955</accession>
<evidence type="ECO:0000313" key="3">
    <source>
        <dbReference type="Proteomes" id="UP000676506"/>
    </source>
</evidence>
<dbReference type="Gene3D" id="3.50.50.60">
    <property type="entry name" value="FAD/NAD(P)-binding domain"/>
    <property type="match status" value="1"/>
</dbReference>
<dbReference type="SUPFAM" id="SSF51905">
    <property type="entry name" value="FAD/NAD(P)-binding domain"/>
    <property type="match status" value="1"/>
</dbReference>
<protein>
    <submittedName>
        <fullName evidence="2">FAD-binding oxidoreductase</fullName>
    </submittedName>
</protein>
<dbReference type="Proteomes" id="UP000676506">
    <property type="component" value="Chromosome 1"/>
</dbReference>
<sequence length="393" mass="42267">MTSASFWQATAEPWQPPSPTAQTFDCLIIGGGIAGGAAAYALAQAKPAWKLAVVDRRQIGGGATGRNAGFLLAGTADHYAVSVAKYGRATARDVFATTVASHDHIRAFLARYPTVACDYLPCGSLTLAGTPDEANVLAQSAELLREDGFNVTFLPSDPLGRGFYAAIHNPHDAGIHPVKLVRALIEQSGAEVFEHWPVTALETTPDGVRAHGPRGSLRAERILLALNGEAVHFSPDFADKVFPTRGQIFVTAAYPRRLLAEVVYANHGYEYFRQLPDGRFLFGGGRRAFASTEIGTDETPTAEVQGFLESFKDRHFPELSGLPIDYRWAGVMGFTPDGLPLLGTLPNHPQVWFSLACHGHGMGFSLEVGRLAAEMVQTGCPPARFDLARLKPA</sequence>
<evidence type="ECO:0000259" key="1">
    <source>
        <dbReference type="Pfam" id="PF01266"/>
    </source>
</evidence>
<feature type="domain" description="FAD dependent oxidoreductase" evidence="1">
    <location>
        <begin position="25"/>
        <end position="375"/>
    </location>
</feature>
<dbReference type="SUPFAM" id="SSF54373">
    <property type="entry name" value="FAD-linked reductases, C-terminal domain"/>
    <property type="match status" value="1"/>
</dbReference>
<dbReference type="InterPro" id="IPR036188">
    <property type="entry name" value="FAD/NAD-bd_sf"/>
</dbReference>
<dbReference type="InterPro" id="IPR006076">
    <property type="entry name" value="FAD-dep_OxRdtase"/>
</dbReference>
<proteinExistence type="predicted"/>